<dbReference type="Proteomes" id="UP000545493">
    <property type="component" value="Unassembled WGS sequence"/>
</dbReference>
<dbReference type="EMBL" id="JAAOYM010000001">
    <property type="protein sequence ID" value="NIJ13944.1"/>
    <property type="molecule type" value="Genomic_DNA"/>
</dbReference>
<gene>
    <name evidence="3" type="ORF">FHU38_004288</name>
</gene>
<feature type="region of interest" description="Disordered" evidence="1">
    <location>
        <begin position="1"/>
        <end position="20"/>
    </location>
</feature>
<sequence>MRGTDTVERDVTGPPERNACENARRPSRWWRVLTGSLAAGLALLALAVLAAEVFGWASGAAGPGALAVTGQVAGAVLALVAQGVADRARGRTAALAGLAVVALAAAVLWLFWWS</sequence>
<feature type="compositionally biased region" description="Basic and acidic residues" evidence="1">
    <location>
        <begin position="1"/>
        <end position="11"/>
    </location>
</feature>
<name>A0A7X5ZSG7_9PSEU</name>
<proteinExistence type="predicted"/>
<protein>
    <submittedName>
        <fullName evidence="3">Uncharacterized protein</fullName>
    </submittedName>
</protein>
<comment type="caution">
    <text evidence="3">The sequence shown here is derived from an EMBL/GenBank/DDBJ whole genome shotgun (WGS) entry which is preliminary data.</text>
</comment>
<reference evidence="3 4" key="1">
    <citation type="submission" date="2020-03" db="EMBL/GenBank/DDBJ databases">
        <title>Sequencing the genomes of 1000 actinobacteria strains.</title>
        <authorList>
            <person name="Klenk H.-P."/>
        </authorList>
    </citation>
    <scope>NUCLEOTIDE SEQUENCE [LARGE SCALE GENOMIC DNA]</scope>
    <source>
        <strain evidence="3 4">DSM 45685</strain>
    </source>
</reference>
<feature type="transmembrane region" description="Helical" evidence="2">
    <location>
        <begin position="32"/>
        <end position="54"/>
    </location>
</feature>
<organism evidence="3 4">
    <name type="scientific">Saccharomonospora amisosensis</name>
    <dbReference type="NCBI Taxonomy" id="1128677"/>
    <lineage>
        <taxon>Bacteria</taxon>
        <taxon>Bacillati</taxon>
        <taxon>Actinomycetota</taxon>
        <taxon>Actinomycetes</taxon>
        <taxon>Pseudonocardiales</taxon>
        <taxon>Pseudonocardiaceae</taxon>
        <taxon>Saccharomonospora</taxon>
    </lineage>
</organism>
<keyword evidence="2" id="KW-1133">Transmembrane helix</keyword>
<evidence type="ECO:0000313" key="3">
    <source>
        <dbReference type="EMBL" id="NIJ13944.1"/>
    </source>
</evidence>
<evidence type="ECO:0000256" key="1">
    <source>
        <dbReference type="SAM" id="MobiDB-lite"/>
    </source>
</evidence>
<evidence type="ECO:0000313" key="4">
    <source>
        <dbReference type="Proteomes" id="UP000545493"/>
    </source>
</evidence>
<keyword evidence="4" id="KW-1185">Reference proteome</keyword>
<dbReference type="AlphaFoldDB" id="A0A7X5ZSG7"/>
<keyword evidence="2" id="KW-0472">Membrane</keyword>
<evidence type="ECO:0000256" key="2">
    <source>
        <dbReference type="SAM" id="Phobius"/>
    </source>
</evidence>
<feature type="transmembrane region" description="Helical" evidence="2">
    <location>
        <begin position="60"/>
        <end position="81"/>
    </location>
</feature>
<feature type="transmembrane region" description="Helical" evidence="2">
    <location>
        <begin position="93"/>
        <end position="112"/>
    </location>
</feature>
<dbReference type="RefSeq" id="WP_167174248.1">
    <property type="nucleotide sequence ID" value="NZ_JAAOYM010000001.1"/>
</dbReference>
<keyword evidence="2" id="KW-0812">Transmembrane</keyword>
<accession>A0A7X5ZSG7</accession>